<evidence type="ECO:0000313" key="2">
    <source>
        <dbReference type="EMBL" id="PSS25954.1"/>
    </source>
</evidence>
<feature type="compositionally biased region" description="Acidic residues" evidence="1">
    <location>
        <begin position="198"/>
        <end position="210"/>
    </location>
</feature>
<protein>
    <submittedName>
        <fullName evidence="2">Uncharacterized protein</fullName>
    </submittedName>
</protein>
<feature type="region of interest" description="Disordered" evidence="1">
    <location>
        <begin position="139"/>
        <end position="222"/>
    </location>
</feature>
<proteinExistence type="predicted"/>
<sequence>MTEQEQDADVQSALDEGEGDLAESLRDFYSRLRTFSEGGWSTATHNYVKVILKLDEKQWGRIIRAGMKHVKQSKTLMKLQEDEAEDDRALMIVDNDDDDGYSGDVGGQQELEKLFHALHTKTCAWKLLSAGELEEQQCRNQERQATGEVIYKPRKKPAPKKGKQPKSAMFIHDSEEEQEEQDKDSKSGREVKQRETEPQIEEEQQMEDTSADIVPTGNEHSS</sequence>
<dbReference type="EMBL" id="MLYV02000264">
    <property type="protein sequence ID" value="PSS25954.1"/>
    <property type="molecule type" value="Genomic_DNA"/>
</dbReference>
<name>A0A2R6RBK9_9APHY</name>
<comment type="caution">
    <text evidence="2">The sequence shown here is derived from an EMBL/GenBank/DDBJ whole genome shotgun (WGS) entry which is preliminary data.</text>
</comment>
<reference evidence="2 3" key="1">
    <citation type="submission" date="2018-02" db="EMBL/GenBank/DDBJ databases">
        <title>Genome sequence of the basidiomycete white-rot fungus Phlebia centrifuga.</title>
        <authorList>
            <person name="Granchi Z."/>
            <person name="Peng M."/>
            <person name="de Vries R.P."/>
            <person name="Hilden K."/>
            <person name="Makela M.R."/>
            <person name="Grigoriev I."/>
            <person name="Riley R."/>
        </authorList>
    </citation>
    <scope>NUCLEOTIDE SEQUENCE [LARGE SCALE GENOMIC DNA]</scope>
    <source>
        <strain evidence="2 3">FBCC195</strain>
    </source>
</reference>
<dbReference type="Proteomes" id="UP000186601">
    <property type="component" value="Unassembled WGS sequence"/>
</dbReference>
<dbReference type="AlphaFoldDB" id="A0A2R6RBK9"/>
<keyword evidence="3" id="KW-1185">Reference proteome</keyword>
<evidence type="ECO:0000313" key="3">
    <source>
        <dbReference type="Proteomes" id="UP000186601"/>
    </source>
</evidence>
<feature type="compositionally biased region" description="Basic and acidic residues" evidence="1">
    <location>
        <begin position="183"/>
        <end position="197"/>
    </location>
</feature>
<accession>A0A2R6RBK9</accession>
<gene>
    <name evidence="2" type="ORF">PHLCEN_2v2979</name>
</gene>
<feature type="compositionally biased region" description="Basic residues" evidence="1">
    <location>
        <begin position="152"/>
        <end position="164"/>
    </location>
</feature>
<organism evidence="2 3">
    <name type="scientific">Hermanssonia centrifuga</name>
    <dbReference type="NCBI Taxonomy" id="98765"/>
    <lineage>
        <taxon>Eukaryota</taxon>
        <taxon>Fungi</taxon>
        <taxon>Dikarya</taxon>
        <taxon>Basidiomycota</taxon>
        <taxon>Agaricomycotina</taxon>
        <taxon>Agaricomycetes</taxon>
        <taxon>Polyporales</taxon>
        <taxon>Meruliaceae</taxon>
        <taxon>Hermanssonia</taxon>
    </lineage>
</organism>
<evidence type="ECO:0000256" key="1">
    <source>
        <dbReference type="SAM" id="MobiDB-lite"/>
    </source>
</evidence>